<evidence type="ECO:0000256" key="3">
    <source>
        <dbReference type="ARBA" id="ARBA00022448"/>
    </source>
</evidence>
<comment type="subcellular location">
    <subcellularLocation>
        <location evidence="1">Endomembrane system</location>
        <topology evidence="1">Multi-pass membrane protein</topology>
    </subcellularLocation>
</comment>
<organism evidence="10 11">
    <name type="scientific">Neohortaea acidophila</name>
    <dbReference type="NCBI Taxonomy" id="245834"/>
    <lineage>
        <taxon>Eukaryota</taxon>
        <taxon>Fungi</taxon>
        <taxon>Dikarya</taxon>
        <taxon>Ascomycota</taxon>
        <taxon>Pezizomycotina</taxon>
        <taxon>Dothideomycetes</taxon>
        <taxon>Dothideomycetidae</taxon>
        <taxon>Mycosphaerellales</taxon>
        <taxon>Teratosphaeriaceae</taxon>
        <taxon>Neohortaea</taxon>
    </lineage>
</organism>
<feature type="compositionally biased region" description="Polar residues" evidence="7">
    <location>
        <begin position="28"/>
        <end position="54"/>
    </location>
</feature>
<keyword evidence="11" id="KW-1185">Reference proteome</keyword>
<evidence type="ECO:0000313" key="10">
    <source>
        <dbReference type="EMBL" id="KAF2488234.1"/>
    </source>
</evidence>
<dbReference type="SUPFAM" id="SSF103473">
    <property type="entry name" value="MFS general substrate transporter"/>
    <property type="match status" value="1"/>
</dbReference>
<proteinExistence type="inferred from homology"/>
<feature type="domain" description="Major facilitator superfamily (MFS) profile" evidence="9">
    <location>
        <begin position="87"/>
        <end position="472"/>
    </location>
</feature>
<dbReference type="FunFam" id="1.20.1250.20:FF:000286">
    <property type="entry name" value="MFS efflux transporter"/>
    <property type="match status" value="1"/>
</dbReference>
<dbReference type="GO" id="GO:0012505">
    <property type="term" value="C:endomembrane system"/>
    <property type="evidence" value="ECO:0007669"/>
    <property type="project" value="UniProtKB-SubCell"/>
</dbReference>
<evidence type="ECO:0000256" key="4">
    <source>
        <dbReference type="ARBA" id="ARBA00022692"/>
    </source>
</evidence>
<protein>
    <submittedName>
        <fullName evidence="10">Major facilitator superfamily domain-containing protein</fullName>
    </submittedName>
</protein>
<dbReference type="PANTHER" id="PTHR23514">
    <property type="entry name" value="BYPASS OF STOP CODON PROTEIN 6"/>
    <property type="match status" value="1"/>
</dbReference>
<evidence type="ECO:0000256" key="5">
    <source>
        <dbReference type="ARBA" id="ARBA00022989"/>
    </source>
</evidence>
<accession>A0A6A6Q8A5</accession>
<evidence type="ECO:0000256" key="6">
    <source>
        <dbReference type="ARBA" id="ARBA00023136"/>
    </source>
</evidence>
<dbReference type="Pfam" id="PF07690">
    <property type="entry name" value="MFS_1"/>
    <property type="match status" value="1"/>
</dbReference>
<evidence type="ECO:0000256" key="1">
    <source>
        <dbReference type="ARBA" id="ARBA00004127"/>
    </source>
</evidence>
<evidence type="ECO:0000313" key="11">
    <source>
        <dbReference type="Proteomes" id="UP000799767"/>
    </source>
</evidence>
<keyword evidence="3" id="KW-0813">Transport</keyword>
<feature type="transmembrane region" description="Helical" evidence="8">
    <location>
        <begin position="294"/>
        <end position="317"/>
    </location>
</feature>
<feature type="transmembrane region" description="Helical" evidence="8">
    <location>
        <begin position="211"/>
        <end position="232"/>
    </location>
</feature>
<evidence type="ECO:0000259" key="9">
    <source>
        <dbReference type="PROSITE" id="PS50850"/>
    </source>
</evidence>
<keyword evidence="5 8" id="KW-1133">Transmembrane helix</keyword>
<feature type="transmembrane region" description="Helical" evidence="8">
    <location>
        <begin position="88"/>
        <end position="106"/>
    </location>
</feature>
<feature type="transmembrane region" description="Helical" evidence="8">
    <location>
        <begin position="118"/>
        <end position="140"/>
    </location>
</feature>
<evidence type="ECO:0000256" key="8">
    <source>
        <dbReference type="SAM" id="Phobius"/>
    </source>
</evidence>
<dbReference type="GO" id="GO:0016020">
    <property type="term" value="C:membrane"/>
    <property type="evidence" value="ECO:0007669"/>
    <property type="project" value="TreeGrafter"/>
</dbReference>
<feature type="region of interest" description="Disordered" evidence="7">
    <location>
        <begin position="26"/>
        <end position="68"/>
    </location>
</feature>
<feature type="transmembrane region" description="Helical" evidence="8">
    <location>
        <begin position="329"/>
        <end position="348"/>
    </location>
</feature>
<dbReference type="Proteomes" id="UP000799767">
    <property type="component" value="Unassembled WGS sequence"/>
</dbReference>
<dbReference type="PANTHER" id="PTHR23514:SF3">
    <property type="entry name" value="BYPASS OF STOP CODON PROTEIN 6"/>
    <property type="match status" value="1"/>
</dbReference>
<evidence type="ECO:0000256" key="2">
    <source>
        <dbReference type="ARBA" id="ARBA00008335"/>
    </source>
</evidence>
<dbReference type="InterPro" id="IPR011701">
    <property type="entry name" value="MFS"/>
</dbReference>
<feature type="transmembrane region" description="Helical" evidence="8">
    <location>
        <begin position="419"/>
        <end position="442"/>
    </location>
</feature>
<dbReference type="InterPro" id="IPR051788">
    <property type="entry name" value="MFS_Transporter"/>
</dbReference>
<dbReference type="Gene3D" id="1.20.1250.20">
    <property type="entry name" value="MFS general substrate transporter like domains"/>
    <property type="match status" value="2"/>
</dbReference>
<dbReference type="AlphaFoldDB" id="A0A6A6Q8A5"/>
<dbReference type="GO" id="GO:0022857">
    <property type="term" value="F:transmembrane transporter activity"/>
    <property type="evidence" value="ECO:0007669"/>
    <property type="project" value="InterPro"/>
</dbReference>
<dbReference type="PROSITE" id="PS50850">
    <property type="entry name" value="MFS"/>
    <property type="match status" value="1"/>
</dbReference>
<dbReference type="OrthoDB" id="413079at2759"/>
<feature type="transmembrane region" description="Helical" evidence="8">
    <location>
        <begin position="360"/>
        <end position="379"/>
    </location>
</feature>
<dbReference type="RefSeq" id="XP_033594803.1">
    <property type="nucleotide sequence ID" value="XM_033730401.1"/>
</dbReference>
<evidence type="ECO:0000256" key="7">
    <source>
        <dbReference type="SAM" id="MobiDB-lite"/>
    </source>
</evidence>
<keyword evidence="4 8" id="KW-0812">Transmembrane</keyword>
<feature type="transmembrane region" description="Helical" evidence="8">
    <location>
        <begin position="238"/>
        <end position="261"/>
    </location>
</feature>
<gene>
    <name evidence="10" type="ORF">BDY17DRAFT_243095</name>
</gene>
<dbReference type="InterPro" id="IPR036259">
    <property type="entry name" value="MFS_trans_sf"/>
</dbReference>
<dbReference type="InterPro" id="IPR020846">
    <property type="entry name" value="MFS_dom"/>
</dbReference>
<sequence>MTGERNKAGSSTIVLDPVELQPIKNKQAVPSVSSKRAPSISGRSLASQTSQSARSTEDVDPSTTLPAPTTATDFVETWNHPKINMYRVFATFWSFVVMGLNDASYGPLIPYLEEYYNLSYTIVSLVFLSPFVGYNLAALLNTTIHLKLGQRGIAFLGPALHLVAYIINCTHPPYPVLVISFMLAGLGNGFEDSAWNAWIGAMPNANELLGFLHGFYGLGGVFAPLIATTMITKANLPWYTWYYVMIGFAVIELVTSTLAFWGATAAVFRENNAGGLGGFSRLKEATLKKPAARITWLAALFLIGYVGIEVGLGGWIVTFMIRVRQGGRFASGMTATGFWLGLTLGRVILGFVTGRIGEKLAIAIYLPICMGLEILFWLVPQFYVGAVSVGLLGFFLGPMFPAAMVACTKLLPRHLHVSAIGFAAAFGGSGGAIFPYAIGAIAQAKGVAVLQPIILALLVFILIMWLLLPRMNKKKE</sequence>
<name>A0A6A6Q8A5_9PEZI</name>
<feature type="transmembrane region" description="Helical" evidence="8">
    <location>
        <begin position="385"/>
        <end position="407"/>
    </location>
</feature>
<dbReference type="FunFam" id="1.20.1250.20:FF:000308">
    <property type="entry name" value="MFS efflux transporter"/>
    <property type="match status" value="1"/>
</dbReference>
<dbReference type="GeneID" id="54471403"/>
<reference evidence="10" key="1">
    <citation type="journal article" date="2020" name="Stud. Mycol.">
        <title>101 Dothideomycetes genomes: a test case for predicting lifestyles and emergence of pathogens.</title>
        <authorList>
            <person name="Haridas S."/>
            <person name="Albert R."/>
            <person name="Binder M."/>
            <person name="Bloem J."/>
            <person name="Labutti K."/>
            <person name="Salamov A."/>
            <person name="Andreopoulos B."/>
            <person name="Baker S."/>
            <person name="Barry K."/>
            <person name="Bills G."/>
            <person name="Bluhm B."/>
            <person name="Cannon C."/>
            <person name="Castanera R."/>
            <person name="Culley D."/>
            <person name="Daum C."/>
            <person name="Ezra D."/>
            <person name="Gonzalez J."/>
            <person name="Henrissat B."/>
            <person name="Kuo A."/>
            <person name="Liang C."/>
            <person name="Lipzen A."/>
            <person name="Lutzoni F."/>
            <person name="Magnuson J."/>
            <person name="Mondo S."/>
            <person name="Nolan M."/>
            <person name="Ohm R."/>
            <person name="Pangilinan J."/>
            <person name="Park H.-J."/>
            <person name="Ramirez L."/>
            <person name="Alfaro M."/>
            <person name="Sun H."/>
            <person name="Tritt A."/>
            <person name="Yoshinaga Y."/>
            <person name="Zwiers L.-H."/>
            <person name="Turgeon B."/>
            <person name="Goodwin S."/>
            <person name="Spatafora J."/>
            <person name="Crous P."/>
            <person name="Grigoriev I."/>
        </authorList>
    </citation>
    <scope>NUCLEOTIDE SEQUENCE</scope>
    <source>
        <strain evidence="10">CBS 113389</strain>
    </source>
</reference>
<dbReference type="EMBL" id="MU001631">
    <property type="protein sequence ID" value="KAF2488234.1"/>
    <property type="molecule type" value="Genomic_DNA"/>
</dbReference>
<feature type="transmembrane region" description="Helical" evidence="8">
    <location>
        <begin position="448"/>
        <end position="468"/>
    </location>
</feature>
<keyword evidence="6 8" id="KW-0472">Membrane</keyword>
<comment type="similarity">
    <text evidence="2">Belongs to the major facilitator superfamily.</text>
</comment>